<evidence type="ECO:0000256" key="2">
    <source>
        <dbReference type="ARBA" id="ARBA00023315"/>
    </source>
</evidence>
<organism evidence="4 5">
    <name type="scientific">Nitratireductor kimnyeongensis</name>
    <dbReference type="NCBI Taxonomy" id="430679"/>
    <lineage>
        <taxon>Bacteria</taxon>
        <taxon>Pseudomonadati</taxon>
        <taxon>Pseudomonadota</taxon>
        <taxon>Alphaproteobacteria</taxon>
        <taxon>Hyphomicrobiales</taxon>
        <taxon>Phyllobacteriaceae</taxon>
        <taxon>Nitratireductor</taxon>
    </lineage>
</organism>
<dbReference type="EMBL" id="JBHSNB010000004">
    <property type="protein sequence ID" value="MFC5586642.1"/>
    <property type="molecule type" value="Genomic_DNA"/>
</dbReference>
<dbReference type="Gene3D" id="3.40.630.30">
    <property type="match status" value="1"/>
</dbReference>
<proteinExistence type="predicted"/>
<keyword evidence="1 4" id="KW-0808">Transferase</keyword>
<name>A0ABW0TBV7_9HYPH</name>
<dbReference type="InterPro" id="IPR016181">
    <property type="entry name" value="Acyl_CoA_acyltransferase"/>
</dbReference>
<feature type="domain" description="N-acetyltransferase" evidence="3">
    <location>
        <begin position="1"/>
        <end position="134"/>
    </location>
</feature>
<dbReference type="InterPro" id="IPR050832">
    <property type="entry name" value="Bact_Acetyltransf"/>
</dbReference>
<dbReference type="EC" id="2.3.1.-" evidence="4"/>
<dbReference type="RefSeq" id="WP_223022267.1">
    <property type="nucleotide sequence ID" value="NZ_CP078143.1"/>
</dbReference>
<sequence length="155" mass="16717">MEARAAELFAAYGYARLAATPALAQDAFNAIASRNRTFVAAHEDDGAIGFAICGQIGSFLHLKELSVAPEHGRRGLGSALLDAVIAESVARKLDGVSLSTFRSVPFNAPFYKRHGFVDEPFGIADETLKKRFLAEIPPGIVADARLLMVRRNKTT</sequence>
<dbReference type="Proteomes" id="UP001596107">
    <property type="component" value="Unassembled WGS sequence"/>
</dbReference>
<dbReference type="SUPFAM" id="SSF55729">
    <property type="entry name" value="Acyl-CoA N-acyltransferases (Nat)"/>
    <property type="match status" value="1"/>
</dbReference>
<dbReference type="PROSITE" id="PS51186">
    <property type="entry name" value="GNAT"/>
    <property type="match status" value="1"/>
</dbReference>
<comment type="caution">
    <text evidence="4">The sequence shown here is derived from an EMBL/GenBank/DDBJ whole genome shotgun (WGS) entry which is preliminary data.</text>
</comment>
<keyword evidence="2 4" id="KW-0012">Acyltransferase</keyword>
<gene>
    <name evidence="4" type="ORF">ACFPOD_16115</name>
</gene>
<protein>
    <submittedName>
        <fullName evidence="4">GNAT family N-acetyltransferase</fullName>
        <ecNumber evidence="4">2.3.1.-</ecNumber>
    </submittedName>
</protein>
<reference evidence="5" key="1">
    <citation type="journal article" date="2019" name="Int. J. Syst. Evol. Microbiol.">
        <title>The Global Catalogue of Microorganisms (GCM) 10K type strain sequencing project: providing services to taxonomists for standard genome sequencing and annotation.</title>
        <authorList>
            <consortium name="The Broad Institute Genomics Platform"/>
            <consortium name="The Broad Institute Genome Sequencing Center for Infectious Disease"/>
            <person name="Wu L."/>
            <person name="Ma J."/>
        </authorList>
    </citation>
    <scope>NUCLEOTIDE SEQUENCE [LARGE SCALE GENOMIC DNA]</scope>
    <source>
        <strain evidence="5">JCM 3366</strain>
    </source>
</reference>
<dbReference type="GO" id="GO:0016746">
    <property type="term" value="F:acyltransferase activity"/>
    <property type="evidence" value="ECO:0007669"/>
    <property type="project" value="UniProtKB-KW"/>
</dbReference>
<evidence type="ECO:0000259" key="3">
    <source>
        <dbReference type="PROSITE" id="PS51186"/>
    </source>
</evidence>
<keyword evidence="5" id="KW-1185">Reference proteome</keyword>
<dbReference type="CDD" id="cd04301">
    <property type="entry name" value="NAT_SF"/>
    <property type="match status" value="1"/>
</dbReference>
<evidence type="ECO:0000313" key="5">
    <source>
        <dbReference type="Proteomes" id="UP001596107"/>
    </source>
</evidence>
<dbReference type="InterPro" id="IPR000182">
    <property type="entry name" value="GNAT_dom"/>
</dbReference>
<dbReference type="Pfam" id="PF13508">
    <property type="entry name" value="Acetyltransf_7"/>
    <property type="match status" value="1"/>
</dbReference>
<dbReference type="PANTHER" id="PTHR43877">
    <property type="entry name" value="AMINOALKYLPHOSPHONATE N-ACETYLTRANSFERASE-RELATED-RELATED"/>
    <property type="match status" value="1"/>
</dbReference>
<evidence type="ECO:0000313" key="4">
    <source>
        <dbReference type="EMBL" id="MFC5586642.1"/>
    </source>
</evidence>
<evidence type="ECO:0000256" key="1">
    <source>
        <dbReference type="ARBA" id="ARBA00022679"/>
    </source>
</evidence>
<accession>A0ABW0TBV7</accession>